<dbReference type="EMBL" id="SEKV01000328">
    <property type="protein sequence ID" value="TFY58965.1"/>
    <property type="molecule type" value="Genomic_DNA"/>
</dbReference>
<comment type="caution">
    <text evidence="5">The sequence shown here is derived from an EMBL/GenBank/DDBJ whole genome shotgun (WGS) entry which is preliminary data.</text>
</comment>
<dbReference type="Pfam" id="PF01124">
    <property type="entry name" value="MAPEG"/>
    <property type="match status" value="1"/>
</dbReference>
<name>A0A4Y9Y9H1_9APHY</name>
<protein>
    <recommendedName>
        <fullName evidence="7">MAPEG family protein</fullName>
    </recommendedName>
</protein>
<dbReference type="InterPro" id="IPR001129">
    <property type="entry name" value="Membr-assoc_MAPEG"/>
</dbReference>
<proteinExistence type="predicted"/>
<accession>A0A4Y9Y9H1</accession>
<evidence type="ECO:0008006" key="7">
    <source>
        <dbReference type="Google" id="ProtNLM"/>
    </source>
</evidence>
<reference evidence="5 6" key="1">
    <citation type="submission" date="2019-01" db="EMBL/GenBank/DDBJ databases">
        <title>Genome sequencing of the rare red list fungi Fomitopsis rosea.</title>
        <authorList>
            <person name="Buettner E."/>
            <person name="Kellner H."/>
        </authorList>
    </citation>
    <scope>NUCLEOTIDE SEQUENCE [LARGE SCALE GENOMIC DNA]</scope>
    <source>
        <strain evidence="5 6">DSM 105464</strain>
    </source>
</reference>
<organism evidence="5 6">
    <name type="scientific">Rhodofomes roseus</name>
    <dbReference type="NCBI Taxonomy" id="34475"/>
    <lineage>
        <taxon>Eukaryota</taxon>
        <taxon>Fungi</taxon>
        <taxon>Dikarya</taxon>
        <taxon>Basidiomycota</taxon>
        <taxon>Agaricomycotina</taxon>
        <taxon>Agaricomycetes</taxon>
        <taxon>Polyporales</taxon>
        <taxon>Rhodofomes</taxon>
    </lineage>
</organism>
<evidence type="ECO:0000256" key="1">
    <source>
        <dbReference type="ARBA" id="ARBA00004370"/>
    </source>
</evidence>
<keyword evidence="2" id="KW-0812">Transmembrane</keyword>
<gene>
    <name evidence="5" type="ORF">EVJ58_g6073</name>
</gene>
<dbReference type="SUPFAM" id="SSF161084">
    <property type="entry name" value="MAPEG domain-like"/>
    <property type="match status" value="1"/>
</dbReference>
<evidence type="ECO:0000313" key="5">
    <source>
        <dbReference type="EMBL" id="TFY58965.1"/>
    </source>
</evidence>
<dbReference type="InterPro" id="IPR023352">
    <property type="entry name" value="MAPEG-like_dom_sf"/>
</dbReference>
<dbReference type="STRING" id="34475.A0A4Y9Y9H1"/>
<evidence type="ECO:0000256" key="2">
    <source>
        <dbReference type="ARBA" id="ARBA00022692"/>
    </source>
</evidence>
<sequence length="98" mass="10883">MSLTVTISHRAINPAAAIVSTFWLSFWQTMKAVGAAYNTIEHLPVVITSTIITSVKYPVLAAMLCGIWSLCRFVYTIGYSTGDPLKVRHPYWQSFGIT</sequence>
<evidence type="ECO:0000256" key="4">
    <source>
        <dbReference type="ARBA" id="ARBA00023136"/>
    </source>
</evidence>
<keyword evidence="4" id="KW-0472">Membrane</keyword>
<dbReference type="AlphaFoldDB" id="A0A4Y9Y9H1"/>
<evidence type="ECO:0000313" key="6">
    <source>
        <dbReference type="Proteomes" id="UP000298390"/>
    </source>
</evidence>
<dbReference type="Proteomes" id="UP000298390">
    <property type="component" value="Unassembled WGS sequence"/>
</dbReference>
<dbReference type="GO" id="GO:0016020">
    <property type="term" value="C:membrane"/>
    <property type="evidence" value="ECO:0007669"/>
    <property type="project" value="UniProtKB-SubCell"/>
</dbReference>
<evidence type="ECO:0000256" key="3">
    <source>
        <dbReference type="ARBA" id="ARBA00022989"/>
    </source>
</evidence>
<dbReference type="Gene3D" id="1.20.120.550">
    <property type="entry name" value="Membrane associated eicosanoid/glutathione metabolism-like domain"/>
    <property type="match status" value="1"/>
</dbReference>
<keyword evidence="3" id="KW-1133">Transmembrane helix</keyword>
<comment type="subcellular location">
    <subcellularLocation>
        <location evidence="1">Membrane</location>
    </subcellularLocation>
</comment>